<dbReference type="GO" id="GO:0020037">
    <property type="term" value="F:heme binding"/>
    <property type="evidence" value="ECO:0007669"/>
    <property type="project" value="InterPro"/>
</dbReference>
<evidence type="ECO:0000313" key="7">
    <source>
        <dbReference type="WBParaSite" id="NBR_0000515901-mRNA-1"/>
    </source>
</evidence>
<dbReference type="PANTHER" id="PTHR24300:SF375">
    <property type="entry name" value="CYTOCHROME P450 FAMILY"/>
    <property type="match status" value="1"/>
</dbReference>
<accession>A0A0N4XRK7</accession>
<sequence length="75" mass="8950">MDYETAKSEMIGNGSAYVDRYTPYVLDVKREGRGTVFSSGDFWAEHRRFSMRTLRKFAMRDTVMEERIMDEFHLK</sequence>
<keyword evidence="4" id="KW-0503">Monooxygenase</keyword>
<evidence type="ECO:0000313" key="5">
    <source>
        <dbReference type="EMBL" id="VDL68748.1"/>
    </source>
</evidence>
<keyword evidence="3" id="KW-0408">Iron</keyword>
<dbReference type="GO" id="GO:0005506">
    <property type="term" value="F:iron ion binding"/>
    <property type="evidence" value="ECO:0007669"/>
    <property type="project" value="InterPro"/>
</dbReference>
<dbReference type="AlphaFoldDB" id="A0A0N4XRK7"/>
<evidence type="ECO:0000313" key="6">
    <source>
        <dbReference type="Proteomes" id="UP000271162"/>
    </source>
</evidence>
<keyword evidence="6" id="KW-1185">Reference proteome</keyword>
<dbReference type="GO" id="GO:0005737">
    <property type="term" value="C:cytoplasm"/>
    <property type="evidence" value="ECO:0007669"/>
    <property type="project" value="TreeGrafter"/>
</dbReference>
<proteinExistence type="inferred from homology"/>
<gene>
    <name evidence="5" type="ORF">NBR_LOCUS5159</name>
</gene>
<dbReference type="SUPFAM" id="SSF48264">
    <property type="entry name" value="Cytochrome P450"/>
    <property type="match status" value="1"/>
</dbReference>
<dbReference type="WBParaSite" id="NBR_0000515901-mRNA-1">
    <property type="protein sequence ID" value="NBR_0000515901-mRNA-1"/>
    <property type="gene ID" value="NBR_0000515901"/>
</dbReference>
<keyword evidence="4" id="KW-0560">Oxidoreductase</keyword>
<dbReference type="PANTHER" id="PTHR24300">
    <property type="entry name" value="CYTOCHROME P450 508A4-RELATED"/>
    <property type="match status" value="1"/>
</dbReference>
<dbReference type="GO" id="GO:0016712">
    <property type="term" value="F:oxidoreductase activity, acting on paired donors, with incorporation or reduction of molecular oxygen, reduced flavin or flavoprotein as one donor, and incorporation of one atom of oxygen"/>
    <property type="evidence" value="ECO:0007669"/>
    <property type="project" value="TreeGrafter"/>
</dbReference>
<evidence type="ECO:0000256" key="2">
    <source>
        <dbReference type="ARBA" id="ARBA00022723"/>
    </source>
</evidence>
<evidence type="ECO:0000256" key="1">
    <source>
        <dbReference type="ARBA" id="ARBA00010617"/>
    </source>
</evidence>
<reference evidence="7" key="1">
    <citation type="submission" date="2017-02" db="UniProtKB">
        <authorList>
            <consortium name="WormBaseParasite"/>
        </authorList>
    </citation>
    <scope>IDENTIFICATION</scope>
</reference>
<name>A0A0N4XRK7_NIPBR</name>
<dbReference type="InterPro" id="IPR050182">
    <property type="entry name" value="Cytochrome_P450_fam2"/>
</dbReference>
<comment type="similarity">
    <text evidence="1">Belongs to the cytochrome P450 family.</text>
</comment>
<dbReference type="Gene3D" id="1.10.630.10">
    <property type="entry name" value="Cytochrome P450"/>
    <property type="match status" value="1"/>
</dbReference>
<dbReference type="GO" id="GO:0006805">
    <property type="term" value="P:xenobiotic metabolic process"/>
    <property type="evidence" value="ECO:0007669"/>
    <property type="project" value="TreeGrafter"/>
</dbReference>
<protein>
    <submittedName>
        <fullName evidence="7">Cytochrome P450</fullName>
    </submittedName>
</protein>
<dbReference type="InterPro" id="IPR036396">
    <property type="entry name" value="Cyt_P450_sf"/>
</dbReference>
<keyword evidence="2" id="KW-0479">Metal-binding</keyword>
<evidence type="ECO:0000256" key="3">
    <source>
        <dbReference type="ARBA" id="ARBA00023004"/>
    </source>
</evidence>
<dbReference type="Pfam" id="PF00067">
    <property type="entry name" value="p450"/>
    <property type="match status" value="1"/>
</dbReference>
<reference evidence="5 6" key="2">
    <citation type="submission" date="2018-11" db="EMBL/GenBank/DDBJ databases">
        <authorList>
            <consortium name="Pathogen Informatics"/>
        </authorList>
    </citation>
    <scope>NUCLEOTIDE SEQUENCE [LARGE SCALE GENOMIC DNA]</scope>
</reference>
<dbReference type="GO" id="GO:0006082">
    <property type="term" value="P:organic acid metabolic process"/>
    <property type="evidence" value="ECO:0007669"/>
    <property type="project" value="TreeGrafter"/>
</dbReference>
<dbReference type="STRING" id="27835.A0A0N4XRK7"/>
<dbReference type="Proteomes" id="UP000271162">
    <property type="component" value="Unassembled WGS sequence"/>
</dbReference>
<dbReference type="EMBL" id="UYSL01011615">
    <property type="protein sequence ID" value="VDL68748.1"/>
    <property type="molecule type" value="Genomic_DNA"/>
</dbReference>
<dbReference type="InterPro" id="IPR001128">
    <property type="entry name" value="Cyt_P450"/>
</dbReference>
<organism evidence="7">
    <name type="scientific">Nippostrongylus brasiliensis</name>
    <name type="common">Rat hookworm</name>
    <dbReference type="NCBI Taxonomy" id="27835"/>
    <lineage>
        <taxon>Eukaryota</taxon>
        <taxon>Metazoa</taxon>
        <taxon>Ecdysozoa</taxon>
        <taxon>Nematoda</taxon>
        <taxon>Chromadorea</taxon>
        <taxon>Rhabditida</taxon>
        <taxon>Rhabditina</taxon>
        <taxon>Rhabditomorpha</taxon>
        <taxon>Strongyloidea</taxon>
        <taxon>Heligmosomidae</taxon>
        <taxon>Nippostrongylus</taxon>
    </lineage>
</organism>
<evidence type="ECO:0000256" key="4">
    <source>
        <dbReference type="ARBA" id="ARBA00023033"/>
    </source>
</evidence>